<keyword evidence="2" id="KW-1185">Reference proteome</keyword>
<accession>A0A8X6XDM1</accession>
<gene>
    <name evidence="1" type="ORF">TNIN_368121</name>
</gene>
<organism evidence="1 2">
    <name type="scientific">Trichonephila inaurata madagascariensis</name>
    <dbReference type="NCBI Taxonomy" id="2747483"/>
    <lineage>
        <taxon>Eukaryota</taxon>
        <taxon>Metazoa</taxon>
        <taxon>Ecdysozoa</taxon>
        <taxon>Arthropoda</taxon>
        <taxon>Chelicerata</taxon>
        <taxon>Arachnida</taxon>
        <taxon>Araneae</taxon>
        <taxon>Araneomorphae</taxon>
        <taxon>Entelegynae</taxon>
        <taxon>Araneoidea</taxon>
        <taxon>Nephilidae</taxon>
        <taxon>Trichonephila</taxon>
        <taxon>Trichonephila inaurata</taxon>
    </lineage>
</organism>
<dbReference type="AlphaFoldDB" id="A0A8X6XDM1"/>
<evidence type="ECO:0000313" key="1">
    <source>
        <dbReference type="EMBL" id="GFY51832.1"/>
    </source>
</evidence>
<dbReference type="Proteomes" id="UP000886998">
    <property type="component" value="Unassembled WGS sequence"/>
</dbReference>
<protein>
    <submittedName>
        <fullName evidence="1">Uncharacterized protein</fullName>
    </submittedName>
</protein>
<dbReference type="EMBL" id="BMAV01008338">
    <property type="protein sequence ID" value="GFY51832.1"/>
    <property type="molecule type" value="Genomic_DNA"/>
</dbReference>
<proteinExistence type="predicted"/>
<name>A0A8X6XDM1_9ARAC</name>
<comment type="caution">
    <text evidence="1">The sequence shown here is derived from an EMBL/GenBank/DDBJ whole genome shotgun (WGS) entry which is preliminary data.</text>
</comment>
<reference evidence="1" key="1">
    <citation type="submission" date="2020-08" db="EMBL/GenBank/DDBJ databases">
        <title>Multicomponent nature underlies the extraordinary mechanical properties of spider dragline silk.</title>
        <authorList>
            <person name="Kono N."/>
            <person name="Nakamura H."/>
            <person name="Mori M."/>
            <person name="Yoshida Y."/>
            <person name="Ohtoshi R."/>
            <person name="Malay A.D."/>
            <person name="Moran D.A.P."/>
            <person name="Tomita M."/>
            <person name="Numata K."/>
            <person name="Arakawa K."/>
        </authorList>
    </citation>
    <scope>NUCLEOTIDE SEQUENCE</scope>
</reference>
<sequence>MRTSGCHNNTVRYLSLGKGGKQALGLHDLEVIMEGLENAPSFRRGKDVITDRNSWFAFSEGPGHLLPSGGLPRQSPCIGELVGHLSILPFHRTTHVDAEVSITRLPAYS</sequence>
<evidence type="ECO:0000313" key="2">
    <source>
        <dbReference type="Proteomes" id="UP000886998"/>
    </source>
</evidence>